<dbReference type="Proteomes" id="UP000694405">
    <property type="component" value="Chromosome 18"/>
</dbReference>
<feature type="region of interest" description="Disordered" evidence="1">
    <location>
        <begin position="45"/>
        <end position="89"/>
    </location>
</feature>
<feature type="compositionally biased region" description="Pro residues" evidence="1">
    <location>
        <begin position="78"/>
        <end position="89"/>
    </location>
</feature>
<sequence>VCCNQRVNRRMGWSLPRWPLQWDTFCPVWPGSYGRIPSWPDERCPGLRSPQNPAPAAAWSASPPAAGRIYPSFSLQTHPPPPPAAQPPP</sequence>
<evidence type="ECO:0000313" key="2">
    <source>
        <dbReference type="Ensembl" id="ENSMUNP00000028920.1"/>
    </source>
</evidence>
<protein>
    <submittedName>
        <fullName evidence="2">Uncharacterized protein</fullName>
    </submittedName>
</protein>
<feature type="compositionally biased region" description="Low complexity" evidence="1">
    <location>
        <begin position="54"/>
        <end position="66"/>
    </location>
</feature>
<evidence type="ECO:0000313" key="3">
    <source>
        <dbReference type="Proteomes" id="UP000694405"/>
    </source>
</evidence>
<dbReference type="AlphaFoldDB" id="A0A8V5H2Y5"/>
<accession>A0A8V5H2Y5</accession>
<keyword evidence="3" id="KW-1185">Reference proteome</keyword>
<reference evidence="2" key="2">
    <citation type="submission" date="2025-08" db="UniProtKB">
        <authorList>
            <consortium name="Ensembl"/>
        </authorList>
    </citation>
    <scope>IDENTIFICATION</scope>
</reference>
<reference evidence="2" key="1">
    <citation type="submission" date="2020-03" db="EMBL/GenBank/DDBJ databases">
        <title>Melopsittacus undulatus (budgerigar) genome, bMelUnd1, maternal haplotype with Z.</title>
        <authorList>
            <person name="Gedman G."/>
            <person name="Mountcastle J."/>
            <person name="Haase B."/>
            <person name="Formenti G."/>
            <person name="Wright T."/>
            <person name="Apodaca J."/>
            <person name="Pelan S."/>
            <person name="Chow W."/>
            <person name="Rhie A."/>
            <person name="Howe K."/>
            <person name="Fedrigo O."/>
            <person name="Jarvis E.D."/>
        </authorList>
    </citation>
    <scope>NUCLEOTIDE SEQUENCE [LARGE SCALE GENOMIC DNA]</scope>
</reference>
<name>A0A8V5H2Y5_MELUD</name>
<organism evidence="2 3">
    <name type="scientific">Melopsittacus undulatus</name>
    <name type="common">Budgerigar</name>
    <name type="synonym">Psittacus undulatus</name>
    <dbReference type="NCBI Taxonomy" id="13146"/>
    <lineage>
        <taxon>Eukaryota</taxon>
        <taxon>Metazoa</taxon>
        <taxon>Chordata</taxon>
        <taxon>Craniata</taxon>
        <taxon>Vertebrata</taxon>
        <taxon>Euteleostomi</taxon>
        <taxon>Archelosauria</taxon>
        <taxon>Archosauria</taxon>
        <taxon>Dinosauria</taxon>
        <taxon>Saurischia</taxon>
        <taxon>Theropoda</taxon>
        <taxon>Coelurosauria</taxon>
        <taxon>Aves</taxon>
        <taxon>Neognathae</taxon>
        <taxon>Neoaves</taxon>
        <taxon>Telluraves</taxon>
        <taxon>Australaves</taxon>
        <taxon>Psittaciformes</taxon>
        <taxon>Psittaculidae</taxon>
        <taxon>Melopsittacus</taxon>
    </lineage>
</organism>
<reference evidence="2" key="3">
    <citation type="submission" date="2025-09" db="UniProtKB">
        <authorList>
            <consortium name="Ensembl"/>
        </authorList>
    </citation>
    <scope>IDENTIFICATION</scope>
</reference>
<dbReference type="Ensembl" id="ENSMUNT00000027733.1">
    <property type="protein sequence ID" value="ENSMUNP00000028920.1"/>
    <property type="gene ID" value="ENSMUNG00000020323.1"/>
</dbReference>
<proteinExistence type="predicted"/>
<evidence type="ECO:0000256" key="1">
    <source>
        <dbReference type="SAM" id="MobiDB-lite"/>
    </source>
</evidence>